<dbReference type="Gene3D" id="3.55.40.20">
    <property type="entry name" value="Iron/manganese superoxide dismutase, C-terminal domain"/>
    <property type="match status" value="1"/>
</dbReference>
<dbReference type="OrthoDB" id="239262at2759"/>
<comment type="similarity">
    <text evidence="2">Belongs to the iron/manganese superoxide dismutase family.</text>
</comment>
<keyword evidence="12" id="KW-1185">Reference proteome</keyword>
<sequence length="271" mass="28983">MSTTSKLINPALRSALHLNSSKGVTPAMAKSAAAYLSSAPSGGVHALPDLPYDYAALEPAISAETMELHHSKHHNTYVTNLNASLEKLDAAVSSGDVSGIIGLQGALKFNGGGHVNHTLFWENLCPKGSSEFPTSGVLKDAIDARFGGLEEMKAELGAMTVGVQGSGWGWLGYDAKTGRIEPATCANQDPLAATTGLVPLLGIDVWEHAYYVDYRNLRPKYVSAIWDIINWVLLSSLSGHSDNSVVDKDNLEMLTKERLSKNMNRVMACVS</sequence>
<proteinExistence type="inferred from homology"/>
<evidence type="ECO:0000256" key="6">
    <source>
        <dbReference type="ARBA" id="ARBA00023002"/>
    </source>
</evidence>
<keyword evidence="6" id="KW-0560">Oxidoreductase</keyword>
<evidence type="ECO:0000256" key="8">
    <source>
        <dbReference type="ARBA" id="ARBA00049204"/>
    </source>
</evidence>
<evidence type="ECO:0000259" key="9">
    <source>
        <dbReference type="Pfam" id="PF00081"/>
    </source>
</evidence>
<dbReference type="InterPro" id="IPR019831">
    <property type="entry name" value="Mn/Fe_SOD_N"/>
</dbReference>
<dbReference type="InterPro" id="IPR036324">
    <property type="entry name" value="Mn/Fe_SOD_N_sf"/>
</dbReference>
<dbReference type="SUPFAM" id="SSF46609">
    <property type="entry name" value="Fe,Mn superoxide dismutase (SOD), N-terminal domain"/>
    <property type="match status" value="1"/>
</dbReference>
<dbReference type="EMBL" id="AGNL01003908">
    <property type="protein sequence ID" value="EJK74158.1"/>
    <property type="molecule type" value="Genomic_DNA"/>
</dbReference>
<dbReference type="InterPro" id="IPR036314">
    <property type="entry name" value="SOD_C_sf"/>
</dbReference>
<accession>K0T5W4</accession>
<dbReference type="Proteomes" id="UP000266841">
    <property type="component" value="Unassembled WGS sequence"/>
</dbReference>
<dbReference type="SUPFAM" id="SSF54719">
    <property type="entry name" value="Fe,Mn superoxide dismutase (SOD), C-terminal domain"/>
    <property type="match status" value="1"/>
</dbReference>
<keyword evidence="7" id="KW-0408">Iron</keyword>
<dbReference type="Pfam" id="PF02777">
    <property type="entry name" value="Sod_Fe_C"/>
    <property type="match status" value="1"/>
</dbReference>
<dbReference type="InterPro" id="IPR019832">
    <property type="entry name" value="Mn/Fe_SOD_C"/>
</dbReference>
<dbReference type="eggNOG" id="KOG0876">
    <property type="taxonomic scope" value="Eukaryota"/>
</dbReference>
<gene>
    <name evidence="11" type="ORF">THAOC_04181</name>
</gene>
<reference evidence="11 12" key="1">
    <citation type="journal article" date="2012" name="Genome Biol.">
        <title>Genome and low-iron response of an oceanic diatom adapted to chronic iron limitation.</title>
        <authorList>
            <person name="Lommer M."/>
            <person name="Specht M."/>
            <person name="Roy A.S."/>
            <person name="Kraemer L."/>
            <person name="Andreson R."/>
            <person name="Gutowska M.A."/>
            <person name="Wolf J."/>
            <person name="Bergner S.V."/>
            <person name="Schilhabel M.B."/>
            <person name="Klostermeier U.C."/>
            <person name="Beiko R.G."/>
            <person name="Rosenstiel P."/>
            <person name="Hippler M."/>
            <person name="Laroche J."/>
        </authorList>
    </citation>
    <scope>NUCLEOTIDE SEQUENCE [LARGE SCALE GENOMIC DNA]</scope>
    <source>
        <strain evidence="11 12">CCMP1005</strain>
    </source>
</reference>
<comment type="caution">
    <text evidence="11">The sequence shown here is derived from an EMBL/GenBank/DDBJ whole genome shotgun (WGS) entry which is preliminary data.</text>
</comment>
<dbReference type="FunFam" id="1.10.287.990:FF:000001">
    <property type="entry name" value="Superoxide dismutase"/>
    <property type="match status" value="1"/>
</dbReference>
<evidence type="ECO:0000256" key="5">
    <source>
        <dbReference type="ARBA" id="ARBA00022723"/>
    </source>
</evidence>
<dbReference type="InterPro" id="IPR019833">
    <property type="entry name" value="Mn/Fe_SOD_BS"/>
</dbReference>
<dbReference type="PANTHER" id="PTHR11404:SF6">
    <property type="entry name" value="SUPEROXIDE DISMUTASE [MN], MITOCHONDRIAL"/>
    <property type="match status" value="1"/>
</dbReference>
<evidence type="ECO:0000256" key="2">
    <source>
        <dbReference type="ARBA" id="ARBA00008714"/>
    </source>
</evidence>
<dbReference type="PANTHER" id="PTHR11404">
    <property type="entry name" value="SUPEROXIDE DISMUTASE 2"/>
    <property type="match status" value="1"/>
</dbReference>
<dbReference type="FunFam" id="3.55.40.20:FF:000004">
    <property type="entry name" value="Superoxide dismutase [Fe]"/>
    <property type="match status" value="1"/>
</dbReference>
<dbReference type="GO" id="GO:0004784">
    <property type="term" value="F:superoxide dismutase activity"/>
    <property type="evidence" value="ECO:0007669"/>
    <property type="project" value="UniProtKB-EC"/>
</dbReference>
<dbReference type="InterPro" id="IPR001189">
    <property type="entry name" value="Mn/Fe_SOD"/>
</dbReference>
<evidence type="ECO:0000259" key="10">
    <source>
        <dbReference type="Pfam" id="PF02777"/>
    </source>
</evidence>
<evidence type="ECO:0000256" key="4">
    <source>
        <dbReference type="ARBA" id="ARBA00014767"/>
    </source>
</evidence>
<dbReference type="InterPro" id="IPR050265">
    <property type="entry name" value="Fe/Mn_Superoxide_Dismutase"/>
</dbReference>
<protein>
    <recommendedName>
        <fullName evidence="4">Superoxide dismutase [Fe]</fullName>
        <ecNumber evidence="3">1.15.1.1</ecNumber>
    </recommendedName>
</protein>
<evidence type="ECO:0000313" key="12">
    <source>
        <dbReference type="Proteomes" id="UP000266841"/>
    </source>
</evidence>
<comment type="cofactor">
    <cofactor evidence="1">
        <name>Fe cation</name>
        <dbReference type="ChEBI" id="CHEBI:24875"/>
    </cofactor>
</comment>
<dbReference type="PRINTS" id="PR01703">
    <property type="entry name" value="MNSODISMTASE"/>
</dbReference>
<dbReference type="OMA" id="GSYEGWK"/>
<dbReference type="EC" id="1.15.1.1" evidence="3"/>
<name>K0T5W4_THAOC</name>
<evidence type="ECO:0000256" key="3">
    <source>
        <dbReference type="ARBA" id="ARBA00012682"/>
    </source>
</evidence>
<dbReference type="Pfam" id="PF00081">
    <property type="entry name" value="Sod_Fe_N"/>
    <property type="match status" value="1"/>
</dbReference>
<feature type="domain" description="Manganese/iron superoxide dismutase C-terminal" evidence="10">
    <location>
        <begin position="135"/>
        <end position="232"/>
    </location>
</feature>
<dbReference type="GO" id="GO:0030145">
    <property type="term" value="F:manganese ion binding"/>
    <property type="evidence" value="ECO:0007669"/>
    <property type="project" value="TreeGrafter"/>
</dbReference>
<keyword evidence="5" id="KW-0479">Metal-binding</keyword>
<evidence type="ECO:0000313" key="11">
    <source>
        <dbReference type="EMBL" id="EJK74158.1"/>
    </source>
</evidence>
<dbReference type="GO" id="GO:0005739">
    <property type="term" value="C:mitochondrion"/>
    <property type="evidence" value="ECO:0007669"/>
    <property type="project" value="TreeGrafter"/>
</dbReference>
<evidence type="ECO:0000256" key="1">
    <source>
        <dbReference type="ARBA" id="ARBA00001962"/>
    </source>
</evidence>
<organism evidence="11 12">
    <name type="scientific">Thalassiosira oceanica</name>
    <name type="common">Marine diatom</name>
    <dbReference type="NCBI Taxonomy" id="159749"/>
    <lineage>
        <taxon>Eukaryota</taxon>
        <taxon>Sar</taxon>
        <taxon>Stramenopiles</taxon>
        <taxon>Ochrophyta</taxon>
        <taxon>Bacillariophyta</taxon>
        <taxon>Coscinodiscophyceae</taxon>
        <taxon>Thalassiosirophycidae</taxon>
        <taxon>Thalassiosirales</taxon>
        <taxon>Thalassiosiraceae</taxon>
        <taxon>Thalassiosira</taxon>
    </lineage>
</organism>
<evidence type="ECO:0000256" key="7">
    <source>
        <dbReference type="ARBA" id="ARBA00023004"/>
    </source>
</evidence>
<comment type="catalytic activity">
    <reaction evidence="8">
        <text>2 superoxide + 2 H(+) = H2O2 + O2</text>
        <dbReference type="Rhea" id="RHEA:20696"/>
        <dbReference type="ChEBI" id="CHEBI:15378"/>
        <dbReference type="ChEBI" id="CHEBI:15379"/>
        <dbReference type="ChEBI" id="CHEBI:16240"/>
        <dbReference type="ChEBI" id="CHEBI:18421"/>
        <dbReference type="EC" id="1.15.1.1"/>
    </reaction>
</comment>
<feature type="domain" description="Manganese/iron superoxide dismutase N-terminal" evidence="9">
    <location>
        <begin position="45"/>
        <end position="124"/>
    </location>
</feature>
<dbReference type="PROSITE" id="PS00088">
    <property type="entry name" value="SOD_MN"/>
    <property type="match status" value="1"/>
</dbReference>
<dbReference type="Gene3D" id="1.10.287.990">
    <property type="entry name" value="Fe,Mn superoxide dismutase (SOD) domain"/>
    <property type="match status" value="1"/>
</dbReference>
<dbReference type="AlphaFoldDB" id="K0T5W4"/>